<gene>
    <name evidence="1" type="ORF">F5144DRAFT_582980</name>
</gene>
<evidence type="ECO:0000313" key="2">
    <source>
        <dbReference type="Proteomes" id="UP000724584"/>
    </source>
</evidence>
<accession>A0ACB7P2U9</accession>
<proteinExistence type="predicted"/>
<name>A0ACB7P2U9_9PEZI</name>
<sequence length="115" mass="12898">MVVGCGRGLKGGDFLGNFGYGVWMVGVWAPVGGFLLSSVETYQRDVVSRRWLSFLEAVGCGVFIWTFSSWVCTIRRGTCHGLGYHEIFGRRWLLGGFYLLFSYSLIAFSFVSESR</sequence>
<dbReference type="Proteomes" id="UP000724584">
    <property type="component" value="Unassembled WGS sequence"/>
</dbReference>
<comment type="caution">
    <text evidence="1">The sequence shown here is derived from an EMBL/GenBank/DDBJ whole genome shotgun (WGS) entry which is preliminary data.</text>
</comment>
<organism evidence="1 2">
    <name type="scientific">Chaetomium tenue</name>
    <dbReference type="NCBI Taxonomy" id="1854479"/>
    <lineage>
        <taxon>Eukaryota</taxon>
        <taxon>Fungi</taxon>
        <taxon>Dikarya</taxon>
        <taxon>Ascomycota</taxon>
        <taxon>Pezizomycotina</taxon>
        <taxon>Sordariomycetes</taxon>
        <taxon>Sordariomycetidae</taxon>
        <taxon>Sordariales</taxon>
        <taxon>Chaetomiaceae</taxon>
        <taxon>Chaetomium</taxon>
    </lineage>
</organism>
<evidence type="ECO:0000313" key="1">
    <source>
        <dbReference type="EMBL" id="KAH6623333.1"/>
    </source>
</evidence>
<reference evidence="1 2" key="1">
    <citation type="journal article" date="2021" name="Nat. Commun.">
        <title>Genetic determinants of endophytism in the Arabidopsis root mycobiome.</title>
        <authorList>
            <person name="Mesny F."/>
            <person name="Miyauchi S."/>
            <person name="Thiergart T."/>
            <person name="Pickel B."/>
            <person name="Atanasova L."/>
            <person name="Karlsson M."/>
            <person name="Huettel B."/>
            <person name="Barry K.W."/>
            <person name="Haridas S."/>
            <person name="Chen C."/>
            <person name="Bauer D."/>
            <person name="Andreopoulos W."/>
            <person name="Pangilinan J."/>
            <person name="LaButti K."/>
            <person name="Riley R."/>
            <person name="Lipzen A."/>
            <person name="Clum A."/>
            <person name="Drula E."/>
            <person name="Henrissat B."/>
            <person name="Kohler A."/>
            <person name="Grigoriev I.V."/>
            <person name="Martin F.M."/>
            <person name="Hacquard S."/>
        </authorList>
    </citation>
    <scope>NUCLEOTIDE SEQUENCE [LARGE SCALE GENOMIC DNA]</scope>
    <source>
        <strain evidence="1 2">MPI-SDFR-AT-0079</strain>
    </source>
</reference>
<protein>
    <submittedName>
        <fullName evidence="1">Uncharacterized protein</fullName>
    </submittedName>
</protein>
<keyword evidence="2" id="KW-1185">Reference proteome</keyword>
<dbReference type="EMBL" id="JAGIZQ010000006">
    <property type="protein sequence ID" value="KAH6623333.1"/>
    <property type="molecule type" value="Genomic_DNA"/>
</dbReference>